<reference evidence="2 3" key="1">
    <citation type="submission" date="2020-08" db="EMBL/GenBank/DDBJ databases">
        <title>Genomic Encyclopedia of Type Strains, Phase IV (KMG-IV): sequencing the most valuable type-strain genomes for metagenomic binning, comparative biology and taxonomic classification.</title>
        <authorList>
            <person name="Goeker M."/>
        </authorList>
    </citation>
    <scope>NUCLEOTIDE SEQUENCE [LARGE SCALE GENOMIC DNA]</scope>
    <source>
        <strain evidence="2 3">DSM 17455</strain>
    </source>
</reference>
<evidence type="ECO:0000313" key="3">
    <source>
        <dbReference type="Proteomes" id="UP000587524"/>
    </source>
</evidence>
<organism evidence="2 3">
    <name type="scientific">Aminobacter ciceronei</name>
    <dbReference type="NCBI Taxonomy" id="150723"/>
    <lineage>
        <taxon>Bacteria</taxon>
        <taxon>Pseudomonadati</taxon>
        <taxon>Pseudomonadota</taxon>
        <taxon>Alphaproteobacteria</taxon>
        <taxon>Hyphomicrobiales</taxon>
        <taxon>Phyllobacteriaceae</taxon>
        <taxon>Aminobacter</taxon>
    </lineage>
</organism>
<dbReference type="Gene3D" id="3.40.50.1010">
    <property type="entry name" value="5'-nuclease"/>
    <property type="match status" value="1"/>
</dbReference>
<dbReference type="EMBL" id="JACJHZ010000043">
    <property type="protein sequence ID" value="MBA9023945.1"/>
    <property type="molecule type" value="Genomic_DNA"/>
</dbReference>
<accession>A0ABR6CG11</accession>
<proteinExistence type="predicted"/>
<dbReference type="RefSeq" id="WP_182575905.1">
    <property type="nucleotide sequence ID" value="NZ_JACJHY010000043.1"/>
</dbReference>
<dbReference type="Proteomes" id="UP000587524">
    <property type="component" value="Unassembled WGS sequence"/>
</dbReference>
<protein>
    <submittedName>
        <fullName evidence="2">Uncharacterized LabA/DUF88 family protein</fullName>
    </submittedName>
</protein>
<dbReference type="Pfam" id="PF01936">
    <property type="entry name" value="NYN"/>
    <property type="match status" value="1"/>
</dbReference>
<keyword evidence="3" id="KW-1185">Reference proteome</keyword>
<evidence type="ECO:0000259" key="1">
    <source>
        <dbReference type="Pfam" id="PF01936"/>
    </source>
</evidence>
<gene>
    <name evidence="2" type="ORF">HNQ97_005978</name>
</gene>
<evidence type="ECO:0000313" key="2">
    <source>
        <dbReference type="EMBL" id="MBA9023945.1"/>
    </source>
</evidence>
<name>A0ABR6CG11_9HYPH</name>
<sequence>MGWIRLRGDMFLARYAILLDGGFVTRKLKERLGRVATADDIVALCDEIKASDHLKNYELMRIYYYDAPPSGETIAKPVSGEEFHLSGTDRYRHAQSLYDQLELRDGFAIRMGETRLSPFQWKMKPRSAKQLIKEPRAVADRDFDLDIGQKGVDIRIGLDMARLALRDTVRAVAVVTGDSDFVPAFKFVRREGLKVMLCTLGHKSARRELKAHADFVLS</sequence>
<dbReference type="CDD" id="cd18722">
    <property type="entry name" value="PIN_NicB-like"/>
    <property type="match status" value="1"/>
</dbReference>
<feature type="domain" description="NYN" evidence="1">
    <location>
        <begin position="141"/>
        <end position="214"/>
    </location>
</feature>
<comment type="caution">
    <text evidence="2">The sequence shown here is derived from an EMBL/GenBank/DDBJ whole genome shotgun (WGS) entry which is preliminary data.</text>
</comment>
<dbReference type="InterPro" id="IPR021139">
    <property type="entry name" value="NYN"/>
</dbReference>